<dbReference type="SUPFAM" id="SSF48452">
    <property type="entry name" value="TPR-like"/>
    <property type="match status" value="1"/>
</dbReference>
<dbReference type="EMBL" id="JAUCGQ010000001">
    <property type="protein sequence ID" value="MDM7855377.1"/>
    <property type="molecule type" value="Genomic_DNA"/>
</dbReference>
<evidence type="ECO:0000313" key="3">
    <source>
        <dbReference type="Proteomes" id="UP001529338"/>
    </source>
</evidence>
<dbReference type="Gene3D" id="1.25.40.10">
    <property type="entry name" value="Tetratricopeptide repeat domain"/>
    <property type="match status" value="1"/>
</dbReference>
<name>A0ABT7SII9_9CELL</name>
<dbReference type="RefSeq" id="WP_289455190.1">
    <property type="nucleotide sequence ID" value="NZ_JAUCGQ010000001.1"/>
</dbReference>
<comment type="caution">
    <text evidence="2">The sequence shown here is derived from an EMBL/GenBank/DDBJ whole genome shotgun (WGS) entry which is preliminary data.</text>
</comment>
<feature type="domain" description="Tetratrico peptide repeat group 5" evidence="1">
    <location>
        <begin position="41"/>
        <end position="157"/>
    </location>
</feature>
<accession>A0ABT7SII9</accession>
<dbReference type="InterPro" id="IPR011990">
    <property type="entry name" value="TPR-like_helical_dom_sf"/>
</dbReference>
<reference evidence="2 3" key="1">
    <citation type="submission" date="2023-06" db="EMBL/GenBank/DDBJ databases">
        <title>Cellulomonas sp. MW4 Whole genome sequence.</title>
        <authorList>
            <person name="Park S."/>
        </authorList>
    </citation>
    <scope>NUCLEOTIDE SEQUENCE [LARGE SCALE GENOMIC DNA]</scope>
    <source>
        <strain evidence="2 3">MW4</strain>
    </source>
</reference>
<evidence type="ECO:0000259" key="1">
    <source>
        <dbReference type="Pfam" id="PF12688"/>
    </source>
</evidence>
<dbReference type="InterPro" id="IPR041656">
    <property type="entry name" value="TPR_5"/>
</dbReference>
<dbReference type="Proteomes" id="UP001529338">
    <property type="component" value="Unassembled WGS sequence"/>
</dbReference>
<organism evidence="2 3">
    <name type="scientific">Cellulomonas alba</name>
    <dbReference type="NCBI Taxonomy" id="3053467"/>
    <lineage>
        <taxon>Bacteria</taxon>
        <taxon>Bacillati</taxon>
        <taxon>Actinomycetota</taxon>
        <taxon>Actinomycetes</taxon>
        <taxon>Micrococcales</taxon>
        <taxon>Cellulomonadaceae</taxon>
        <taxon>Cellulomonas</taxon>
    </lineage>
</organism>
<proteinExistence type="predicted"/>
<keyword evidence="3" id="KW-1185">Reference proteome</keyword>
<gene>
    <name evidence="2" type="ORF">QRT04_10590</name>
</gene>
<sequence>MHTDTWQDRVDRFWAEVDLDDEAAALAGMRALVEERDPDDPVALFEWAGIHDSLGLEEQAVPLYRRALAGGLDDYRTARATIQLASTLRNVGELDEAVDLLRAAPDVPELGGARQAVLALVLHSRGEPDAALREALTALADTLPRYQRSMRAYAAALTEPEA</sequence>
<evidence type="ECO:0000313" key="2">
    <source>
        <dbReference type="EMBL" id="MDM7855377.1"/>
    </source>
</evidence>
<dbReference type="Pfam" id="PF12688">
    <property type="entry name" value="TPR_5"/>
    <property type="match status" value="1"/>
</dbReference>
<protein>
    <submittedName>
        <fullName evidence="2">Tetratricopeptide repeat protein</fullName>
    </submittedName>
</protein>